<evidence type="ECO:0000313" key="5">
    <source>
        <dbReference type="Proteomes" id="UP001224775"/>
    </source>
</evidence>
<proteinExistence type="inferred from homology"/>
<dbReference type="Proteomes" id="UP001224775">
    <property type="component" value="Unassembled WGS sequence"/>
</dbReference>
<dbReference type="GO" id="GO:0001786">
    <property type="term" value="F:phosphatidylserine binding"/>
    <property type="evidence" value="ECO:0007669"/>
    <property type="project" value="TreeGrafter"/>
</dbReference>
<dbReference type="GO" id="GO:0005509">
    <property type="term" value="F:calcium ion binding"/>
    <property type="evidence" value="ECO:0007669"/>
    <property type="project" value="InterPro"/>
</dbReference>
<evidence type="ECO:0000256" key="1">
    <source>
        <dbReference type="ARBA" id="ARBA00007831"/>
    </source>
</evidence>
<evidence type="ECO:0000313" key="4">
    <source>
        <dbReference type="EMBL" id="KAK1739679.1"/>
    </source>
</evidence>
<dbReference type="InterPro" id="IPR018502">
    <property type="entry name" value="Annexin_repeat"/>
</dbReference>
<organism evidence="4 5">
    <name type="scientific">Skeletonema marinoi</name>
    <dbReference type="NCBI Taxonomy" id="267567"/>
    <lineage>
        <taxon>Eukaryota</taxon>
        <taxon>Sar</taxon>
        <taxon>Stramenopiles</taxon>
        <taxon>Ochrophyta</taxon>
        <taxon>Bacillariophyta</taxon>
        <taxon>Coscinodiscophyceae</taxon>
        <taxon>Thalassiosirophycidae</taxon>
        <taxon>Thalassiosirales</taxon>
        <taxon>Skeletonemataceae</taxon>
        <taxon>Skeletonema</taxon>
        <taxon>Skeletonema marinoi-dohrnii complex</taxon>
    </lineage>
</organism>
<protein>
    <submittedName>
        <fullName evidence="4">Annexin family protein</fullName>
    </submittedName>
</protein>
<reference evidence="4" key="1">
    <citation type="submission" date="2023-06" db="EMBL/GenBank/DDBJ databases">
        <title>Survivors Of The Sea: Transcriptome response of Skeletonema marinoi to long-term dormancy.</title>
        <authorList>
            <person name="Pinder M.I.M."/>
            <person name="Kourtchenko O."/>
            <person name="Robertson E.K."/>
            <person name="Larsson T."/>
            <person name="Maumus F."/>
            <person name="Osuna-Cruz C.M."/>
            <person name="Vancaester E."/>
            <person name="Stenow R."/>
            <person name="Vandepoele K."/>
            <person name="Ploug H."/>
            <person name="Bruchert V."/>
            <person name="Godhe A."/>
            <person name="Topel M."/>
        </authorList>
    </citation>
    <scope>NUCLEOTIDE SEQUENCE</scope>
    <source>
        <strain evidence="4">R05AC</strain>
    </source>
</reference>
<dbReference type="SUPFAM" id="SSF47874">
    <property type="entry name" value="Annexin"/>
    <property type="match status" value="1"/>
</dbReference>
<dbReference type="InterPro" id="IPR037104">
    <property type="entry name" value="Annexin_sf"/>
</dbReference>
<keyword evidence="3" id="KW-0041">Annexin</keyword>
<comment type="similarity">
    <text evidence="1">Belongs to the annexin family.</text>
</comment>
<dbReference type="AlphaFoldDB" id="A0AAD9DBB1"/>
<dbReference type="PANTHER" id="PTHR10502">
    <property type="entry name" value="ANNEXIN"/>
    <property type="match status" value="1"/>
</dbReference>
<dbReference type="SMART" id="SM00335">
    <property type="entry name" value="ANX"/>
    <property type="match status" value="1"/>
</dbReference>
<dbReference type="Pfam" id="PF00191">
    <property type="entry name" value="Annexin"/>
    <property type="match status" value="1"/>
</dbReference>
<evidence type="ECO:0000256" key="2">
    <source>
        <dbReference type="ARBA" id="ARBA00022737"/>
    </source>
</evidence>
<dbReference type="PROSITE" id="PS51897">
    <property type="entry name" value="ANNEXIN_2"/>
    <property type="match status" value="1"/>
</dbReference>
<dbReference type="PANTHER" id="PTHR10502:SF102">
    <property type="entry name" value="ANNEXIN B11"/>
    <property type="match status" value="1"/>
</dbReference>
<evidence type="ECO:0000256" key="3">
    <source>
        <dbReference type="ARBA" id="ARBA00023216"/>
    </source>
</evidence>
<dbReference type="GO" id="GO:0005544">
    <property type="term" value="F:calcium-dependent phospholipid binding"/>
    <property type="evidence" value="ECO:0007669"/>
    <property type="project" value="InterPro"/>
</dbReference>
<sequence length="159" mass="17924">MGTNERLLWSVICGRSNEEIEILKKAYFKKYNKDISFLVASELSGALKKLRLACLQAMEETIFHLQMINDAYGAKRNHNLERALEKELSGKGEKAAIFHLNMKLNPCKTGAEHIKSTCAGIGIERITLVRKTVEERVVSETSGDYRKLLVELIKVANAE</sequence>
<name>A0AAD9DBB1_9STRA</name>
<gene>
    <name evidence="4" type="ORF">QTG54_009438</name>
</gene>
<keyword evidence="2" id="KW-0677">Repeat</keyword>
<keyword evidence="5" id="KW-1185">Reference proteome</keyword>
<dbReference type="Gene3D" id="1.10.220.10">
    <property type="entry name" value="Annexin"/>
    <property type="match status" value="1"/>
</dbReference>
<comment type="caution">
    <text evidence="4">The sequence shown here is derived from an EMBL/GenBank/DDBJ whole genome shotgun (WGS) entry which is preliminary data.</text>
</comment>
<dbReference type="GO" id="GO:0005886">
    <property type="term" value="C:plasma membrane"/>
    <property type="evidence" value="ECO:0007669"/>
    <property type="project" value="TreeGrafter"/>
</dbReference>
<accession>A0AAD9DBB1</accession>
<dbReference type="GO" id="GO:0005737">
    <property type="term" value="C:cytoplasm"/>
    <property type="evidence" value="ECO:0007669"/>
    <property type="project" value="TreeGrafter"/>
</dbReference>
<dbReference type="EMBL" id="JATAAI010000017">
    <property type="protein sequence ID" value="KAK1739679.1"/>
    <property type="molecule type" value="Genomic_DNA"/>
</dbReference>